<comment type="similarity">
    <text evidence="1">Belongs to the peptidase S49 family.</text>
</comment>
<dbReference type="PANTHER" id="PTHR42987:SF7">
    <property type="entry name" value="SIGNAL PEPTIDE PEPTIDASE SPPA-RELATED"/>
    <property type="match status" value="1"/>
</dbReference>
<dbReference type="GO" id="GO:0006508">
    <property type="term" value="P:proteolysis"/>
    <property type="evidence" value="ECO:0007669"/>
    <property type="project" value="UniProtKB-KW"/>
</dbReference>
<dbReference type="InterPro" id="IPR004635">
    <property type="entry name" value="Pept_S49_SppA"/>
</dbReference>
<dbReference type="InterPro" id="IPR029045">
    <property type="entry name" value="ClpP/crotonase-like_dom_sf"/>
</dbReference>
<evidence type="ECO:0000313" key="6">
    <source>
        <dbReference type="EMBL" id="MDZ5758008.1"/>
    </source>
</evidence>
<accession>A0AAW9K6V7</accession>
<feature type="domain" description="Peptidase S49" evidence="5">
    <location>
        <begin position="136"/>
        <end position="286"/>
    </location>
</feature>
<dbReference type="GO" id="GO:0008236">
    <property type="term" value="F:serine-type peptidase activity"/>
    <property type="evidence" value="ECO:0007669"/>
    <property type="project" value="UniProtKB-KW"/>
</dbReference>
<keyword evidence="2" id="KW-0645">Protease</keyword>
<dbReference type="Gene3D" id="3.90.226.10">
    <property type="entry name" value="2-enoyl-CoA Hydratase, Chain A, domain 1"/>
    <property type="match status" value="2"/>
</dbReference>
<dbReference type="AlphaFoldDB" id="A0AAW9K6V7"/>
<evidence type="ECO:0000256" key="2">
    <source>
        <dbReference type="ARBA" id="ARBA00022670"/>
    </source>
</evidence>
<gene>
    <name evidence="6" type="primary">sppA</name>
    <name evidence="6" type="ORF">RAK27_04995</name>
</gene>
<dbReference type="Proteomes" id="UP001290462">
    <property type="component" value="Unassembled WGS sequence"/>
</dbReference>
<dbReference type="RefSeq" id="WP_035063819.1">
    <property type="nucleotide sequence ID" value="NZ_CBCPHT010000003.1"/>
</dbReference>
<evidence type="ECO:0000256" key="3">
    <source>
        <dbReference type="ARBA" id="ARBA00022801"/>
    </source>
</evidence>
<sequence>MNKKRWTAIGIAVGLFLLSFASTYMMGVVKKEKDQTDSLTGTYQSLFGEDQVSKTIIEDGSTDKQIAVLTVDGTIVSGGTSGLFGSAGYDHAAFMQQLQWIEEDKAVKGIVLVVNSPGGGTFESAQIKDKLVEIKNKTKKPLYVSMQNMAASGGYYISANADKIFATEETMTGSIGVIMSGLNYSGLYDKLGISDTTIKSGEYKDIMSQSRPVTDGDKAILQTMIDDSYARFVNVIVEGREMDEARVRELADGRIYDGAQAKSVGLVDEIGYKEDAINALKKDFNLKNAQVFEYQAASFPLSSLLFSKASSALAPEKNTVSELNRLIEKFGTVESPKMMYLYGGE</sequence>
<dbReference type="Pfam" id="PF01343">
    <property type="entry name" value="Peptidase_S49"/>
    <property type="match status" value="1"/>
</dbReference>
<dbReference type="CDD" id="cd07023">
    <property type="entry name" value="S49_Sppa_N_C"/>
    <property type="match status" value="1"/>
</dbReference>
<evidence type="ECO:0000256" key="4">
    <source>
        <dbReference type="ARBA" id="ARBA00022825"/>
    </source>
</evidence>
<dbReference type="InterPro" id="IPR047272">
    <property type="entry name" value="S49_SppA_C"/>
</dbReference>
<evidence type="ECO:0000259" key="5">
    <source>
        <dbReference type="Pfam" id="PF01343"/>
    </source>
</evidence>
<organism evidence="6 7">
    <name type="scientific">Carnobacterium maltaromaticum</name>
    <name type="common">Carnobacterium piscicola</name>
    <dbReference type="NCBI Taxonomy" id="2751"/>
    <lineage>
        <taxon>Bacteria</taxon>
        <taxon>Bacillati</taxon>
        <taxon>Bacillota</taxon>
        <taxon>Bacilli</taxon>
        <taxon>Lactobacillales</taxon>
        <taxon>Carnobacteriaceae</taxon>
        <taxon>Carnobacterium</taxon>
    </lineage>
</organism>
<dbReference type="EMBL" id="JAVBVO010000003">
    <property type="protein sequence ID" value="MDZ5758008.1"/>
    <property type="molecule type" value="Genomic_DNA"/>
</dbReference>
<evidence type="ECO:0000313" key="7">
    <source>
        <dbReference type="Proteomes" id="UP001290462"/>
    </source>
</evidence>
<dbReference type="SUPFAM" id="SSF52096">
    <property type="entry name" value="ClpP/crotonase"/>
    <property type="match status" value="1"/>
</dbReference>
<protein>
    <submittedName>
        <fullName evidence="6">Signal peptide peptidase SppA</fullName>
    </submittedName>
</protein>
<comment type="caution">
    <text evidence="6">The sequence shown here is derived from an EMBL/GenBank/DDBJ whole genome shotgun (WGS) entry which is preliminary data.</text>
</comment>
<keyword evidence="3" id="KW-0378">Hydrolase</keyword>
<name>A0AAW9K6V7_CARML</name>
<dbReference type="InterPro" id="IPR002142">
    <property type="entry name" value="Peptidase_S49"/>
</dbReference>
<evidence type="ECO:0000256" key="1">
    <source>
        <dbReference type="ARBA" id="ARBA00008683"/>
    </source>
</evidence>
<dbReference type="NCBIfam" id="TIGR00706">
    <property type="entry name" value="SppA_dom"/>
    <property type="match status" value="1"/>
</dbReference>
<proteinExistence type="inferred from homology"/>
<dbReference type="PANTHER" id="PTHR42987">
    <property type="entry name" value="PEPTIDASE S49"/>
    <property type="match status" value="1"/>
</dbReference>
<keyword evidence="4" id="KW-0720">Serine protease</keyword>
<reference evidence="6" key="1">
    <citation type="submission" date="2023-08" db="EMBL/GenBank/DDBJ databases">
        <title>Genomic characterization of piscicolin 126 produced by Carnobacterium maltaromaticum CM22 strain isolated from salmon (Salmo salar).</title>
        <authorList>
            <person name="Gonzalez-Gragera E."/>
            <person name="Garcia-Lopez J.D."/>
            <person name="Teso-Perez C."/>
            <person name="Gimenez-Hernandez I."/>
            <person name="Peralta-Sanchez J.M."/>
            <person name="Valdivia E."/>
            <person name="Montalban-Lopez M."/>
            <person name="Martin-Platero A.M."/>
            <person name="Banos A."/>
            <person name="Martinez-Bueno M."/>
        </authorList>
    </citation>
    <scope>NUCLEOTIDE SEQUENCE</scope>
    <source>
        <strain evidence="6">CM22</strain>
    </source>
</reference>